<dbReference type="Proteomes" id="UP001501468">
    <property type="component" value="Unassembled WGS sequence"/>
</dbReference>
<comment type="caution">
    <text evidence="3">The sequence shown here is derived from an EMBL/GenBank/DDBJ whole genome shotgun (WGS) entry which is preliminary data.</text>
</comment>
<evidence type="ECO:0008006" key="5">
    <source>
        <dbReference type="Google" id="ProtNLM"/>
    </source>
</evidence>
<evidence type="ECO:0000256" key="1">
    <source>
        <dbReference type="SAM" id="MobiDB-lite"/>
    </source>
</evidence>
<evidence type="ECO:0000313" key="4">
    <source>
        <dbReference type="Proteomes" id="UP001501468"/>
    </source>
</evidence>
<keyword evidence="2" id="KW-0812">Transmembrane</keyword>
<evidence type="ECO:0000313" key="3">
    <source>
        <dbReference type="EMBL" id="GAA3718321.1"/>
    </source>
</evidence>
<dbReference type="RefSeq" id="WP_344950568.1">
    <property type="nucleotide sequence ID" value="NZ_BAABDC010000009.1"/>
</dbReference>
<feature type="compositionally biased region" description="Low complexity" evidence="1">
    <location>
        <begin position="76"/>
        <end position="101"/>
    </location>
</feature>
<accession>A0ABP7EF62</accession>
<keyword evidence="2" id="KW-1133">Transmembrane helix</keyword>
<dbReference type="EMBL" id="BAABDC010000009">
    <property type="protein sequence ID" value="GAA3718321.1"/>
    <property type="molecule type" value="Genomic_DNA"/>
</dbReference>
<feature type="transmembrane region" description="Helical" evidence="2">
    <location>
        <begin position="177"/>
        <end position="197"/>
    </location>
</feature>
<feature type="transmembrane region" description="Helical" evidence="2">
    <location>
        <begin position="151"/>
        <end position="171"/>
    </location>
</feature>
<keyword evidence="4" id="KW-1185">Reference proteome</keyword>
<sequence length="212" mass="21815">MSDRDLDAEFARIIAGWDDEAPDPLPRAATVDSTDGAGPADPVDAVDAVDGTPSALATEGEGAAQPEQPEQPEPAPDQAGPGSASGPAGPAGPSSPPSASGLLELPIAPTTSHAWRGSTPLRDDAGDVVDDGEHFVPPSEIDLPSAETDPMFWAIVGGLVGGPLLLLYVLFFDRDGSGWWVVTALTMIVVGFVLLVLRGGNERDPFDDGTRL</sequence>
<feature type="region of interest" description="Disordered" evidence="1">
    <location>
        <begin position="15"/>
        <end position="133"/>
    </location>
</feature>
<reference evidence="4" key="1">
    <citation type="journal article" date="2019" name="Int. J. Syst. Evol. Microbiol.">
        <title>The Global Catalogue of Microorganisms (GCM) 10K type strain sequencing project: providing services to taxonomists for standard genome sequencing and annotation.</title>
        <authorList>
            <consortium name="The Broad Institute Genomics Platform"/>
            <consortium name="The Broad Institute Genome Sequencing Center for Infectious Disease"/>
            <person name="Wu L."/>
            <person name="Ma J."/>
        </authorList>
    </citation>
    <scope>NUCLEOTIDE SEQUENCE [LARGE SCALE GENOMIC DNA]</scope>
    <source>
        <strain evidence="4">JCM 17125</strain>
    </source>
</reference>
<feature type="compositionally biased region" description="Low complexity" evidence="1">
    <location>
        <begin position="34"/>
        <end position="68"/>
    </location>
</feature>
<organism evidence="3 4">
    <name type="scientific">Terrabacter ginsenosidimutans</name>
    <dbReference type="NCBI Taxonomy" id="490575"/>
    <lineage>
        <taxon>Bacteria</taxon>
        <taxon>Bacillati</taxon>
        <taxon>Actinomycetota</taxon>
        <taxon>Actinomycetes</taxon>
        <taxon>Micrococcales</taxon>
        <taxon>Intrasporangiaceae</taxon>
        <taxon>Terrabacter</taxon>
    </lineage>
</organism>
<proteinExistence type="predicted"/>
<keyword evidence="2" id="KW-0472">Membrane</keyword>
<evidence type="ECO:0000256" key="2">
    <source>
        <dbReference type="SAM" id="Phobius"/>
    </source>
</evidence>
<protein>
    <recommendedName>
        <fullName evidence="5">DUF308 domain-containing protein</fullName>
    </recommendedName>
</protein>
<gene>
    <name evidence="3" type="ORF">GCM10022399_38490</name>
</gene>
<name>A0ABP7EF62_9MICO</name>